<reference evidence="2 3" key="1">
    <citation type="submission" date="2024-09" db="EMBL/GenBank/DDBJ databases">
        <title>The Natural Products Discovery Center: Release of the First 8490 Sequenced Strains for Exploring Actinobacteria Biosynthetic Diversity.</title>
        <authorList>
            <person name="Kalkreuter E."/>
            <person name="Kautsar S.A."/>
            <person name="Yang D."/>
            <person name="Bader C.D."/>
            <person name="Teijaro C.N."/>
            <person name="Fluegel L."/>
            <person name="Davis C.M."/>
            <person name="Simpson J.R."/>
            <person name="Lauterbach L."/>
            <person name="Steele A.D."/>
            <person name="Gui C."/>
            <person name="Meng S."/>
            <person name="Li G."/>
            <person name="Viehrig K."/>
            <person name="Ye F."/>
            <person name="Su P."/>
            <person name="Kiefer A.F."/>
            <person name="Nichols A."/>
            <person name="Cepeda A.J."/>
            <person name="Yan W."/>
            <person name="Fan B."/>
            <person name="Jiang Y."/>
            <person name="Adhikari A."/>
            <person name="Zheng C.-J."/>
            <person name="Schuster L."/>
            <person name="Cowan T.M."/>
            <person name="Smanski M.J."/>
            <person name="Chevrette M.G."/>
            <person name="De Carvalho L.P.S."/>
            <person name="Shen B."/>
        </authorList>
    </citation>
    <scope>NUCLEOTIDE SEQUENCE [LARGE SCALE GENOMIC DNA]</scope>
    <source>
        <strain evidence="2 3">NPDC060353</strain>
    </source>
</reference>
<feature type="region of interest" description="Disordered" evidence="1">
    <location>
        <begin position="1"/>
        <end position="32"/>
    </location>
</feature>
<dbReference type="EMBL" id="JBHXCV010000001">
    <property type="protein sequence ID" value="MFD6792187.1"/>
    <property type="molecule type" value="Genomic_DNA"/>
</dbReference>
<sequence length="162" mass="16850">MCPTVRIRRGRQGGSSSTVESSESADAASVSELDPCSVLAVEEISEHAKVQQPEHTTVGGAPTCTWPAQAQDTAALVPTPSVAIRDKGGVKDMNDIGRGVQFTTEDGRDYAQAAGHGNCNIAIGVTEKTRVDIMVTGAEDSEQACELANTLTELAGPRVPQG</sequence>
<dbReference type="Pfam" id="PF12079">
    <property type="entry name" value="DUF3558"/>
    <property type="match status" value="1"/>
</dbReference>
<feature type="compositionally biased region" description="Low complexity" evidence="1">
    <location>
        <begin position="14"/>
        <end position="32"/>
    </location>
</feature>
<evidence type="ECO:0000313" key="3">
    <source>
        <dbReference type="Proteomes" id="UP001598673"/>
    </source>
</evidence>
<name>A0ABW6FZL4_9PSEU</name>
<feature type="compositionally biased region" description="Basic residues" evidence="1">
    <location>
        <begin position="1"/>
        <end position="11"/>
    </location>
</feature>
<protein>
    <submittedName>
        <fullName evidence="2">DUF3558 domain-containing protein</fullName>
    </submittedName>
</protein>
<keyword evidence="3" id="KW-1185">Reference proteome</keyword>
<accession>A0ABW6FZL4</accession>
<gene>
    <name evidence="2" type="ORF">ACFWGY_02490</name>
</gene>
<organism evidence="2 3">
    <name type="scientific">Prauserella salsuginis</name>
    <dbReference type="NCBI Taxonomy" id="387889"/>
    <lineage>
        <taxon>Bacteria</taxon>
        <taxon>Bacillati</taxon>
        <taxon>Actinomycetota</taxon>
        <taxon>Actinomycetes</taxon>
        <taxon>Pseudonocardiales</taxon>
        <taxon>Pseudonocardiaceae</taxon>
        <taxon>Prauserella</taxon>
        <taxon>Prauserella salsuginis group</taxon>
    </lineage>
</organism>
<comment type="caution">
    <text evidence="2">The sequence shown here is derived from an EMBL/GenBank/DDBJ whole genome shotgun (WGS) entry which is preliminary data.</text>
</comment>
<evidence type="ECO:0000313" key="2">
    <source>
        <dbReference type="EMBL" id="MFD6792187.1"/>
    </source>
</evidence>
<dbReference type="Proteomes" id="UP001598673">
    <property type="component" value="Unassembled WGS sequence"/>
</dbReference>
<dbReference type="RefSeq" id="WP_258936733.1">
    <property type="nucleotide sequence ID" value="NZ_JBHXCV010000001.1"/>
</dbReference>
<proteinExistence type="predicted"/>
<dbReference type="InterPro" id="IPR024520">
    <property type="entry name" value="DUF3558"/>
</dbReference>
<evidence type="ECO:0000256" key="1">
    <source>
        <dbReference type="SAM" id="MobiDB-lite"/>
    </source>
</evidence>
<feature type="region of interest" description="Disordered" evidence="1">
    <location>
        <begin position="48"/>
        <end position="77"/>
    </location>
</feature>